<dbReference type="InterPro" id="IPR036390">
    <property type="entry name" value="WH_DNA-bd_sf"/>
</dbReference>
<sequence>MTKDADTLSEADQCNVKFIVALKNAMNVINGKWKLAIVATMIKQPRRFNEIERLLQGITPRMISKELKELELNNVIHKIESIDPESGRITAMYDLTESGRKLEKLMVQMAVWGQEHRDHLQL</sequence>
<keyword evidence="1" id="KW-0805">Transcription regulation</keyword>
<evidence type="ECO:0000313" key="6">
    <source>
        <dbReference type="Proteomes" id="UP000281084"/>
    </source>
</evidence>
<evidence type="ECO:0000256" key="3">
    <source>
        <dbReference type="ARBA" id="ARBA00023163"/>
    </source>
</evidence>
<keyword evidence="2" id="KW-0238">DNA-binding</keyword>
<dbReference type="PANTHER" id="PTHR33204">
    <property type="entry name" value="TRANSCRIPTIONAL REGULATOR, MARR FAMILY"/>
    <property type="match status" value="1"/>
</dbReference>
<dbReference type="SUPFAM" id="SSF46785">
    <property type="entry name" value="Winged helix' DNA-binding domain"/>
    <property type="match status" value="1"/>
</dbReference>
<evidence type="ECO:0000259" key="4">
    <source>
        <dbReference type="PROSITE" id="PS51118"/>
    </source>
</evidence>
<feature type="domain" description="HTH hxlR-type" evidence="4">
    <location>
        <begin position="14"/>
        <end position="121"/>
    </location>
</feature>
<accession>A0A3A8G622</accession>
<dbReference type="Pfam" id="PF01638">
    <property type="entry name" value="HxlR"/>
    <property type="match status" value="1"/>
</dbReference>
<protein>
    <submittedName>
        <fullName evidence="5">Transcriptional regulator</fullName>
    </submittedName>
</protein>
<evidence type="ECO:0000313" key="5">
    <source>
        <dbReference type="EMBL" id="RKG54395.1"/>
    </source>
</evidence>
<comment type="caution">
    <text evidence="5">The sequence shown here is derived from an EMBL/GenBank/DDBJ whole genome shotgun (WGS) entry which is preliminary data.</text>
</comment>
<dbReference type="AlphaFoldDB" id="A0A3A8G622"/>
<gene>
    <name evidence="5" type="ORF">D7V64_04895</name>
</gene>
<dbReference type="GO" id="GO:0003677">
    <property type="term" value="F:DNA binding"/>
    <property type="evidence" value="ECO:0007669"/>
    <property type="project" value="UniProtKB-KW"/>
</dbReference>
<name>A0A3A8G622_9GAMM</name>
<keyword evidence="3" id="KW-0804">Transcription</keyword>
<dbReference type="PROSITE" id="PS51118">
    <property type="entry name" value="HTH_HXLR"/>
    <property type="match status" value="1"/>
</dbReference>
<dbReference type="Gene3D" id="1.10.10.10">
    <property type="entry name" value="Winged helix-like DNA-binding domain superfamily/Winged helix DNA-binding domain"/>
    <property type="match status" value="1"/>
</dbReference>
<dbReference type="InterPro" id="IPR036388">
    <property type="entry name" value="WH-like_DNA-bd_sf"/>
</dbReference>
<dbReference type="EMBL" id="RAXZ01000004">
    <property type="protein sequence ID" value="RKG54395.1"/>
    <property type="molecule type" value="Genomic_DNA"/>
</dbReference>
<proteinExistence type="predicted"/>
<dbReference type="InterPro" id="IPR002577">
    <property type="entry name" value="HTH_HxlR"/>
</dbReference>
<organism evidence="5 6">
    <name type="scientific">Acinetobacter cumulans</name>
    <dbReference type="NCBI Taxonomy" id="2136182"/>
    <lineage>
        <taxon>Bacteria</taxon>
        <taxon>Pseudomonadati</taxon>
        <taxon>Pseudomonadota</taxon>
        <taxon>Gammaproteobacteria</taxon>
        <taxon>Moraxellales</taxon>
        <taxon>Moraxellaceae</taxon>
        <taxon>Acinetobacter</taxon>
    </lineage>
</organism>
<evidence type="ECO:0000256" key="2">
    <source>
        <dbReference type="ARBA" id="ARBA00023125"/>
    </source>
</evidence>
<reference evidence="5 6" key="1">
    <citation type="submission" date="2018-09" db="EMBL/GenBank/DDBJ databases">
        <title>The draft genome of Acinetobacter spp. strains.</title>
        <authorList>
            <person name="Qin J."/>
            <person name="Feng Y."/>
            <person name="Zong Z."/>
        </authorList>
    </citation>
    <scope>NUCLEOTIDE SEQUENCE [LARGE SCALE GENOMIC DNA]</scope>
    <source>
        <strain evidence="5 6">WCHAc060002</strain>
    </source>
</reference>
<evidence type="ECO:0000256" key="1">
    <source>
        <dbReference type="ARBA" id="ARBA00023015"/>
    </source>
</evidence>
<dbReference type="PANTHER" id="PTHR33204:SF29">
    <property type="entry name" value="TRANSCRIPTIONAL REGULATOR"/>
    <property type="match status" value="1"/>
</dbReference>
<dbReference type="Proteomes" id="UP000281084">
    <property type="component" value="Unassembled WGS sequence"/>
</dbReference>